<name>A0A9N8EPJ6_9STRA</name>
<gene>
    <name evidence="2" type="ORF">SEMRO_1343_G264650.1</name>
</gene>
<dbReference type="AlphaFoldDB" id="A0A9N8EPJ6"/>
<keyword evidence="3" id="KW-1185">Reference proteome</keyword>
<dbReference type="EMBL" id="CAICTM010001341">
    <property type="protein sequence ID" value="CAB9522809.1"/>
    <property type="molecule type" value="Genomic_DNA"/>
</dbReference>
<organism evidence="2 3">
    <name type="scientific">Seminavis robusta</name>
    <dbReference type="NCBI Taxonomy" id="568900"/>
    <lineage>
        <taxon>Eukaryota</taxon>
        <taxon>Sar</taxon>
        <taxon>Stramenopiles</taxon>
        <taxon>Ochrophyta</taxon>
        <taxon>Bacillariophyta</taxon>
        <taxon>Bacillariophyceae</taxon>
        <taxon>Bacillariophycidae</taxon>
        <taxon>Naviculales</taxon>
        <taxon>Naviculaceae</taxon>
        <taxon>Seminavis</taxon>
    </lineage>
</organism>
<dbReference type="OrthoDB" id="55751at2759"/>
<evidence type="ECO:0000313" key="3">
    <source>
        <dbReference type="Proteomes" id="UP001153069"/>
    </source>
</evidence>
<feature type="compositionally biased region" description="Low complexity" evidence="1">
    <location>
        <begin position="62"/>
        <end position="83"/>
    </location>
</feature>
<protein>
    <submittedName>
        <fullName evidence="2">Uncharacterized protein</fullName>
    </submittedName>
</protein>
<reference evidence="2" key="1">
    <citation type="submission" date="2020-06" db="EMBL/GenBank/DDBJ databases">
        <authorList>
            <consortium name="Plant Systems Biology data submission"/>
        </authorList>
    </citation>
    <scope>NUCLEOTIDE SEQUENCE</scope>
    <source>
        <strain evidence="2">D6</strain>
    </source>
</reference>
<feature type="compositionally biased region" description="Acidic residues" evidence="1">
    <location>
        <begin position="100"/>
        <end position="112"/>
    </location>
</feature>
<evidence type="ECO:0000313" key="2">
    <source>
        <dbReference type="EMBL" id="CAB9522809.1"/>
    </source>
</evidence>
<dbReference type="Proteomes" id="UP001153069">
    <property type="component" value="Unassembled WGS sequence"/>
</dbReference>
<sequence length="287" mass="32059">MQHISALNNTAVRFLIDGFRVDEAERSLHQAMQWLSQVQQNPKQAPPSPQPATIKLQSSPVSVRRGSSTMRRSSASSFACAPSDFDDDDMDMEDHANSSFEDDDEQDEDDYEAPVQSIELTKVDPTVGCIHNILPLYNRALVLSYTAQYEEVAACVLFNLALIYHIRGMTVLLASQRSDNLQKALKLYELAVKILQRQTPATVGAEQQQERLVDELLVLALFYNLGHASAQLFSNSQAAAYFGFLRQVLRQNTACHGTDALQDEDQSFFFFNAMLFQGEQMTLAPAA</sequence>
<accession>A0A9N8EPJ6</accession>
<feature type="region of interest" description="Disordered" evidence="1">
    <location>
        <begin position="37"/>
        <end position="112"/>
    </location>
</feature>
<proteinExistence type="predicted"/>
<evidence type="ECO:0000256" key="1">
    <source>
        <dbReference type="SAM" id="MobiDB-lite"/>
    </source>
</evidence>
<comment type="caution">
    <text evidence="2">The sequence shown here is derived from an EMBL/GenBank/DDBJ whole genome shotgun (WGS) entry which is preliminary data.</text>
</comment>